<dbReference type="KEGG" id="sdn:Sden_1068"/>
<dbReference type="OrthoDB" id="8778689at2"/>
<name>Q12QC0_SHEDO</name>
<sequence>MDTSVNAFDELCEWLRVKVKWPEKIPIELNLIEHKVVNSLIFVEFLLMLEEAIGQEIEVDESLQLKVSSLRAVKDNFFT</sequence>
<proteinExistence type="predicted"/>
<dbReference type="STRING" id="318161.Sden_1068"/>
<keyword evidence="2" id="KW-1185">Reference proteome</keyword>
<reference evidence="1 2" key="1">
    <citation type="submission" date="2006-03" db="EMBL/GenBank/DDBJ databases">
        <title>Complete sequence of Shewanella denitrificans OS217.</title>
        <authorList>
            <consortium name="US DOE Joint Genome Institute"/>
            <person name="Copeland A."/>
            <person name="Lucas S."/>
            <person name="Lapidus A."/>
            <person name="Barry K."/>
            <person name="Detter J.C."/>
            <person name="Glavina del Rio T."/>
            <person name="Hammon N."/>
            <person name="Israni S."/>
            <person name="Dalin E."/>
            <person name="Tice H."/>
            <person name="Pitluck S."/>
            <person name="Brettin T."/>
            <person name="Bruce D."/>
            <person name="Han C."/>
            <person name="Tapia R."/>
            <person name="Gilna P."/>
            <person name="Kiss H."/>
            <person name="Schmutz J."/>
            <person name="Larimer F."/>
            <person name="Land M."/>
            <person name="Hauser L."/>
            <person name="Kyrpides N."/>
            <person name="Lykidis A."/>
            <person name="Richardson P."/>
        </authorList>
    </citation>
    <scope>NUCLEOTIDE SEQUENCE [LARGE SCALE GENOMIC DNA]</scope>
    <source>
        <strain evidence="2">OS217 / ATCC BAA-1090 / DSM 15013</strain>
    </source>
</reference>
<dbReference type="Proteomes" id="UP000001982">
    <property type="component" value="Chromosome"/>
</dbReference>
<dbReference type="Gene3D" id="1.10.1200.10">
    <property type="entry name" value="ACP-like"/>
    <property type="match status" value="1"/>
</dbReference>
<dbReference type="AlphaFoldDB" id="Q12QC0"/>
<organism evidence="1 2">
    <name type="scientific">Shewanella denitrificans (strain OS217 / ATCC BAA-1090 / DSM 15013)</name>
    <dbReference type="NCBI Taxonomy" id="318161"/>
    <lineage>
        <taxon>Bacteria</taxon>
        <taxon>Pseudomonadati</taxon>
        <taxon>Pseudomonadota</taxon>
        <taxon>Gammaproteobacteria</taxon>
        <taxon>Alteromonadales</taxon>
        <taxon>Shewanellaceae</taxon>
        <taxon>Shewanella</taxon>
    </lineage>
</organism>
<dbReference type="RefSeq" id="WP_011495518.1">
    <property type="nucleotide sequence ID" value="NC_007954.1"/>
</dbReference>
<dbReference type="InterPro" id="IPR036736">
    <property type="entry name" value="ACP-like_sf"/>
</dbReference>
<evidence type="ECO:0008006" key="3">
    <source>
        <dbReference type="Google" id="ProtNLM"/>
    </source>
</evidence>
<evidence type="ECO:0000313" key="1">
    <source>
        <dbReference type="EMBL" id="ABE54356.1"/>
    </source>
</evidence>
<accession>Q12QC0</accession>
<dbReference type="EMBL" id="CP000302">
    <property type="protein sequence ID" value="ABE54356.1"/>
    <property type="molecule type" value="Genomic_DNA"/>
</dbReference>
<protein>
    <recommendedName>
        <fullName evidence="3">Carrier domain-containing protein</fullName>
    </recommendedName>
</protein>
<dbReference type="SUPFAM" id="SSF47336">
    <property type="entry name" value="ACP-like"/>
    <property type="match status" value="1"/>
</dbReference>
<evidence type="ECO:0000313" key="2">
    <source>
        <dbReference type="Proteomes" id="UP000001982"/>
    </source>
</evidence>
<gene>
    <name evidence="1" type="ordered locus">Sden_1068</name>
</gene>
<dbReference type="HOGENOM" id="CLU_185062_0_0_6"/>